<evidence type="ECO:0000313" key="1">
    <source>
        <dbReference type="EMBL" id="MDX8045713.1"/>
    </source>
</evidence>
<evidence type="ECO:0000313" key="2">
    <source>
        <dbReference type="Proteomes" id="UP001277972"/>
    </source>
</evidence>
<organism evidence="1 2">
    <name type="scientific">Gracilibacillus pellucidus</name>
    <dbReference type="NCBI Taxonomy" id="3095368"/>
    <lineage>
        <taxon>Bacteria</taxon>
        <taxon>Bacillati</taxon>
        <taxon>Bacillota</taxon>
        <taxon>Bacilli</taxon>
        <taxon>Bacillales</taxon>
        <taxon>Bacillaceae</taxon>
        <taxon>Gracilibacillus</taxon>
    </lineage>
</organism>
<comment type="caution">
    <text evidence="1">The sequence shown here is derived from an EMBL/GenBank/DDBJ whole genome shotgun (WGS) entry which is preliminary data.</text>
</comment>
<dbReference type="Proteomes" id="UP001277972">
    <property type="component" value="Unassembled WGS sequence"/>
</dbReference>
<gene>
    <name evidence="1" type="ORF">SH601_06895</name>
</gene>
<accession>A0ACC6M4A1</accession>
<dbReference type="EMBL" id="JAWZSR010000003">
    <property type="protein sequence ID" value="MDX8045713.1"/>
    <property type="molecule type" value="Genomic_DNA"/>
</dbReference>
<name>A0ACC6M4A1_9BACI</name>
<keyword evidence="2" id="KW-1185">Reference proteome</keyword>
<proteinExistence type="predicted"/>
<reference evidence="1" key="1">
    <citation type="submission" date="2023-11" db="EMBL/GenBank/DDBJ databases">
        <title>Gracilibacillus pellucida a moderately halophilic bacterium isolated from saline soil in Xinjiang province.</title>
        <authorList>
            <person name="Zhang Z."/>
            <person name="Tan F."/>
            <person name="Wang Y."/>
            <person name="Xia M."/>
        </authorList>
    </citation>
    <scope>NUCLEOTIDE SEQUENCE</scope>
    <source>
        <strain evidence="1">S3-1-1</strain>
    </source>
</reference>
<sequence length="179" mass="20790">MNCWDSINIKKQLGSYRSIILSLLFGLLSFIFMYVPFTLIHKDAVVKDHGIIPVLLALVILPFLHKALRILPLKLTNKQIRINWTFEKKLFPNFHVCNYMKTSKPVLLLALLTPTIIITIPCIMCGYFFEAYYPYFLLFGSINLGLSFVHFLYISRLWKAPKKCVISNDDEGYDILIPR</sequence>
<protein>
    <submittedName>
        <fullName evidence="1">DUF3267 domain-containing protein</fullName>
    </submittedName>
</protein>